<dbReference type="InterPro" id="IPR038883">
    <property type="entry name" value="AN11006-like"/>
</dbReference>
<dbReference type="EMBL" id="ML978067">
    <property type="protein sequence ID" value="KAF2019499.1"/>
    <property type="molecule type" value="Genomic_DNA"/>
</dbReference>
<protein>
    <submittedName>
        <fullName evidence="1">Uncharacterized protein</fullName>
    </submittedName>
</protein>
<gene>
    <name evidence="1" type="ORF">BU24DRAFT_419115</name>
</gene>
<reference evidence="1" key="1">
    <citation type="journal article" date="2020" name="Stud. Mycol.">
        <title>101 Dothideomycetes genomes: a test case for predicting lifestyles and emergence of pathogens.</title>
        <authorList>
            <person name="Haridas S."/>
            <person name="Albert R."/>
            <person name="Binder M."/>
            <person name="Bloem J."/>
            <person name="Labutti K."/>
            <person name="Salamov A."/>
            <person name="Andreopoulos B."/>
            <person name="Baker S."/>
            <person name="Barry K."/>
            <person name="Bills G."/>
            <person name="Bluhm B."/>
            <person name="Cannon C."/>
            <person name="Castanera R."/>
            <person name="Culley D."/>
            <person name="Daum C."/>
            <person name="Ezra D."/>
            <person name="Gonzalez J."/>
            <person name="Henrissat B."/>
            <person name="Kuo A."/>
            <person name="Liang C."/>
            <person name="Lipzen A."/>
            <person name="Lutzoni F."/>
            <person name="Magnuson J."/>
            <person name="Mondo S."/>
            <person name="Nolan M."/>
            <person name="Ohm R."/>
            <person name="Pangilinan J."/>
            <person name="Park H.-J."/>
            <person name="Ramirez L."/>
            <person name="Alfaro M."/>
            <person name="Sun H."/>
            <person name="Tritt A."/>
            <person name="Yoshinaga Y."/>
            <person name="Zwiers L.-H."/>
            <person name="Turgeon B."/>
            <person name="Goodwin S."/>
            <person name="Spatafora J."/>
            <person name="Crous P."/>
            <person name="Grigoriev I."/>
        </authorList>
    </citation>
    <scope>NUCLEOTIDE SEQUENCE</scope>
    <source>
        <strain evidence="1">CBS 175.79</strain>
    </source>
</reference>
<evidence type="ECO:0000313" key="2">
    <source>
        <dbReference type="Proteomes" id="UP000799778"/>
    </source>
</evidence>
<dbReference type="RefSeq" id="XP_033387838.1">
    <property type="nucleotide sequence ID" value="XM_033527138.1"/>
</dbReference>
<proteinExistence type="predicted"/>
<keyword evidence="2" id="KW-1185">Reference proteome</keyword>
<dbReference type="PANTHER" id="PTHR42085:SF8">
    <property type="entry name" value="F-BOX DOMAIN-CONTAINING PROTEIN"/>
    <property type="match status" value="1"/>
</dbReference>
<dbReference type="AlphaFoldDB" id="A0A6A5Y2L7"/>
<dbReference type="OrthoDB" id="62952at2759"/>
<dbReference type="PANTHER" id="PTHR42085">
    <property type="entry name" value="F-BOX DOMAIN-CONTAINING PROTEIN"/>
    <property type="match status" value="1"/>
</dbReference>
<dbReference type="GeneID" id="54284535"/>
<evidence type="ECO:0000313" key="1">
    <source>
        <dbReference type="EMBL" id="KAF2019499.1"/>
    </source>
</evidence>
<accession>A0A6A5Y2L7</accession>
<name>A0A6A5Y2L7_9PLEO</name>
<organism evidence="1 2">
    <name type="scientific">Aaosphaeria arxii CBS 175.79</name>
    <dbReference type="NCBI Taxonomy" id="1450172"/>
    <lineage>
        <taxon>Eukaryota</taxon>
        <taxon>Fungi</taxon>
        <taxon>Dikarya</taxon>
        <taxon>Ascomycota</taxon>
        <taxon>Pezizomycotina</taxon>
        <taxon>Dothideomycetes</taxon>
        <taxon>Pleosporomycetidae</taxon>
        <taxon>Pleosporales</taxon>
        <taxon>Pleosporales incertae sedis</taxon>
        <taxon>Aaosphaeria</taxon>
    </lineage>
</organism>
<sequence>MQQSKMEQLSHPPTTFLSLPREIRDCIYSFALLASTCVVVWTGRWVCINKFDDQGVDVDGKTALEYRRIVDNKATASSIQHLALNLLCCNNTIVAREAAMTFYTNNTFSFLGDHNWDPIVSWLEAIGARNRGYITKLNVTARRPDQAWQRRDGTRVKIPNLRGELYQRNPHLYRSPQSTEEGEVENINPAIETIFAILGGRDAWSTLKLQLLLDPDCLPGVELLDDDQSAYSSFFTMDLPNLIEKFRVAYTSQSENRGHVEVLWVGETLRHEFINKRSLIQKQGWEIVETREVETPRLWTPPPGHAPLGPILKVRFTLKRRVQTAVLAAEDPSPYSFLGYFN</sequence>
<dbReference type="Proteomes" id="UP000799778">
    <property type="component" value="Unassembled WGS sequence"/>
</dbReference>